<evidence type="ECO:0000313" key="4">
    <source>
        <dbReference type="EMBL" id="KAF2181217.1"/>
    </source>
</evidence>
<dbReference type="SMART" id="SM00248">
    <property type="entry name" value="ANK"/>
    <property type="match status" value="2"/>
</dbReference>
<reference evidence="4" key="1">
    <citation type="journal article" date="2020" name="Stud. Mycol.">
        <title>101 Dothideomycetes genomes: a test case for predicting lifestyles and emergence of pathogens.</title>
        <authorList>
            <person name="Haridas S."/>
            <person name="Albert R."/>
            <person name="Binder M."/>
            <person name="Bloem J."/>
            <person name="Labutti K."/>
            <person name="Salamov A."/>
            <person name="Andreopoulos B."/>
            <person name="Baker S."/>
            <person name="Barry K."/>
            <person name="Bills G."/>
            <person name="Bluhm B."/>
            <person name="Cannon C."/>
            <person name="Castanera R."/>
            <person name="Culley D."/>
            <person name="Daum C."/>
            <person name="Ezra D."/>
            <person name="Gonzalez J."/>
            <person name="Henrissat B."/>
            <person name="Kuo A."/>
            <person name="Liang C."/>
            <person name="Lipzen A."/>
            <person name="Lutzoni F."/>
            <person name="Magnuson J."/>
            <person name="Mondo S."/>
            <person name="Nolan M."/>
            <person name="Ohm R."/>
            <person name="Pangilinan J."/>
            <person name="Park H.-J."/>
            <person name="Ramirez L."/>
            <person name="Alfaro M."/>
            <person name="Sun H."/>
            <person name="Tritt A."/>
            <person name="Yoshinaga Y."/>
            <person name="Zwiers L.-H."/>
            <person name="Turgeon B."/>
            <person name="Goodwin S."/>
            <person name="Spatafora J."/>
            <person name="Crous P."/>
            <person name="Grigoriev I."/>
        </authorList>
    </citation>
    <scope>NUCLEOTIDE SEQUENCE</scope>
    <source>
        <strain evidence="4">CBS 207.26</strain>
    </source>
</reference>
<evidence type="ECO:0000313" key="5">
    <source>
        <dbReference type="Proteomes" id="UP000800200"/>
    </source>
</evidence>
<keyword evidence="2 3" id="KW-0040">ANK repeat</keyword>
<dbReference type="Pfam" id="PF12796">
    <property type="entry name" value="Ank_2"/>
    <property type="match status" value="1"/>
</dbReference>
<dbReference type="EMBL" id="ML994653">
    <property type="protein sequence ID" value="KAF2181217.1"/>
    <property type="molecule type" value="Genomic_DNA"/>
</dbReference>
<keyword evidence="1" id="KW-0677">Repeat</keyword>
<accession>A0A6A6DNT6</accession>
<dbReference type="AlphaFoldDB" id="A0A6A6DNT6"/>
<proteinExistence type="predicted"/>
<feature type="non-terminal residue" evidence="4">
    <location>
        <position position="1"/>
    </location>
</feature>
<protein>
    <submittedName>
        <fullName evidence="4">Ankyrin</fullName>
    </submittedName>
</protein>
<name>A0A6A6DNT6_9PEZI</name>
<dbReference type="InterPro" id="IPR036770">
    <property type="entry name" value="Ankyrin_rpt-contain_sf"/>
</dbReference>
<dbReference type="InterPro" id="IPR002110">
    <property type="entry name" value="Ankyrin_rpt"/>
</dbReference>
<dbReference type="PANTHER" id="PTHR24198:SF165">
    <property type="entry name" value="ANKYRIN REPEAT-CONTAINING PROTEIN-RELATED"/>
    <property type="match status" value="1"/>
</dbReference>
<evidence type="ECO:0000256" key="1">
    <source>
        <dbReference type="ARBA" id="ARBA00022737"/>
    </source>
</evidence>
<dbReference type="PANTHER" id="PTHR24198">
    <property type="entry name" value="ANKYRIN REPEAT AND PROTEIN KINASE DOMAIN-CONTAINING PROTEIN"/>
    <property type="match status" value="1"/>
</dbReference>
<dbReference type="PROSITE" id="PS50297">
    <property type="entry name" value="ANK_REP_REGION"/>
    <property type="match status" value="1"/>
</dbReference>
<gene>
    <name evidence="4" type="ORF">K469DRAFT_792225</name>
</gene>
<feature type="repeat" description="ANK" evidence="3">
    <location>
        <begin position="16"/>
        <end position="40"/>
    </location>
</feature>
<dbReference type="Proteomes" id="UP000800200">
    <property type="component" value="Unassembled WGS sequence"/>
</dbReference>
<dbReference type="SUPFAM" id="SSF48403">
    <property type="entry name" value="Ankyrin repeat"/>
    <property type="match status" value="1"/>
</dbReference>
<dbReference type="PROSITE" id="PS50088">
    <property type="entry name" value="ANK_REPEAT"/>
    <property type="match status" value="1"/>
</dbReference>
<evidence type="ECO:0000256" key="3">
    <source>
        <dbReference type="PROSITE-ProRule" id="PRU00023"/>
    </source>
</evidence>
<dbReference type="OrthoDB" id="341259at2759"/>
<sequence>LLLETGKVEVDSKDKDDRTPLSWAAWYGHEAVVKLLLETGKVEMDSKDKDDRTPLSWAVQYGHEAVVKLLQSSISLR</sequence>
<evidence type="ECO:0000256" key="2">
    <source>
        <dbReference type="ARBA" id="ARBA00023043"/>
    </source>
</evidence>
<organism evidence="4 5">
    <name type="scientific">Zopfia rhizophila CBS 207.26</name>
    <dbReference type="NCBI Taxonomy" id="1314779"/>
    <lineage>
        <taxon>Eukaryota</taxon>
        <taxon>Fungi</taxon>
        <taxon>Dikarya</taxon>
        <taxon>Ascomycota</taxon>
        <taxon>Pezizomycotina</taxon>
        <taxon>Dothideomycetes</taxon>
        <taxon>Dothideomycetes incertae sedis</taxon>
        <taxon>Zopfiaceae</taxon>
        <taxon>Zopfia</taxon>
    </lineage>
</organism>
<dbReference type="Gene3D" id="1.25.40.20">
    <property type="entry name" value="Ankyrin repeat-containing domain"/>
    <property type="match status" value="1"/>
</dbReference>
<keyword evidence="5" id="KW-1185">Reference proteome</keyword>